<dbReference type="AlphaFoldDB" id="A0A1E3NHC7"/>
<evidence type="ECO:0000259" key="7">
    <source>
        <dbReference type="PROSITE" id="PS50056"/>
    </source>
</evidence>
<accession>A0A1E3NHC7</accession>
<evidence type="ECO:0000256" key="3">
    <source>
        <dbReference type="ARBA" id="ARBA00022801"/>
    </source>
</evidence>
<feature type="region of interest" description="Disordered" evidence="5">
    <location>
        <begin position="77"/>
        <end position="127"/>
    </location>
</feature>
<feature type="compositionally biased region" description="Low complexity" evidence="5">
    <location>
        <begin position="13"/>
        <end position="33"/>
    </location>
</feature>
<dbReference type="InterPro" id="IPR000340">
    <property type="entry name" value="Dual-sp_phosphatase_cat-dom"/>
</dbReference>
<comment type="similarity">
    <text evidence="1">Belongs to the protein-tyrosine phosphatase family. Non-receptor class dual specificity subfamily.</text>
</comment>
<dbReference type="PROSITE" id="PS50056">
    <property type="entry name" value="TYR_PHOSPHATASE_2"/>
    <property type="match status" value="1"/>
</dbReference>
<dbReference type="OrthoDB" id="426001at2759"/>
<dbReference type="InterPro" id="IPR029021">
    <property type="entry name" value="Prot-tyrosine_phosphatase-like"/>
</dbReference>
<keyword evidence="4" id="KW-0904">Protein phosphatase</keyword>
<gene>
    <name evidence="8" type="ORF">PICMEDRAFT_16839</name>
</gene>
<dbReference type="PROSITE" id="PS50054">
    <property type="entry name" value="TYR_PHOSPHATASE_DUAL"/>
    <property type="match status" value="1"/>
</dbReference>
<dbReference type="GO" id="GO:0043409">
    <property type="term" value="P:negative regulation of MAPK cascade"/>
    <property type="evidence" value="ECO:0007669"/>
    <property type="project" value="TreeGrafter"/>
</dbReference>
<dbReference type="PROSITE" id="PS00383">
    <property type="entry name" value="TYR_PHOSPHATASE_1"/>
    <property type="match status" value="1"/>
</dbReference>
<evidence type="ECO:0000256" key="1">
    <source>
        <dbReference type="ARBA" id="ARBA00008601"/>
    </source>
</evidence>
<dbReference type="SUPFAM" id="SSF52799">
    <property type="entry name" value="(Phosphotyrosine protein) phosphatases II"/>
    <property type="match status" value="1"/>
</dbReference>
<dbReference type="SMART" id="SM00195">
    <property type="entry name" value="DSPc"/>
    <property type="match status" value="1"/>
</dbReference>
<dbReference type="GO" id="GO:0005829">
    <property type="term" value="C:cytosol"/>
    <property type="evidence" value="ECO:0007669"/>
    <property type="project" value="TreeGrafter"/>
</dbReference>
<dbReference type="InterPro" id="IPR016130">
    <property type="entry name" value="Tyr_Pase_AS"/>
</dbReference>
<evidence type="ECO:0000259" key="6">
    <source>
        <dbReference type="PROSITE" id="PS50054"/>
    </source>
</evidence>
<dbReference type="Gene3D" id="3.90.190.10">
    <property type="entry name" value="Protein tyrosine phosphatase superfamily"/>
    <property type="match status" value="1"/>
</dbReference>
<feature type="compositionally biased region" description="Polar residues" evidence="5">
    <location>
        <begin position="80"/>
        <end position="127"/>
    </location>
</feature>
<dbReference type="InterPro" id="IPR000387">
    <property type="entry name" value="Tyr_Pase_dom"/>
</dbReference>
<dbReference type="InterPro" id="IPR020422">
    <property type="entry name" value="TYR_PHOSPHATASE_DUAL_dom"/>
</dbReference>
<dbReference type="GO" id="GO:0005634">
    <property type="term" value="C:nucleus"/>
    <property type="evidence" value="ECO:0007669"/>
    <property type="project" value="TreeGrafter"/>
</dbReference>
<evidence type="ECO:0000256" key="5">
    <source>
        <dbReference type="SAM" id="MobiDB-lite"/>
    </source>
</evidence>
<evidence type="ECO:0000313" key="9">
    <source>
        <dbReference type="Proteomes" id="UP000094455"/>
    </source>
</evidence>
<feature type="compositionally biased region" description="Polar residues" evidence="5">
    <location>
        <begin position="1"/>
        <end position="12"/>
    </location>
</feature>
<organism evidence="8 9">
    <name type="scientific">Pichia membranifaciens NRRL Y-2026</name>
    <dbReference type="NCBI Taxonomy" id="763406"/>
    <lineage>
        <taxon>Eukaryota</taxon>
        <taxon>Fungi</taxon>
        <taxon>Dikarya</taxon>
        <taxon>Ascomycota</taxon>
        <taxon>Saccharomycotina</taxon>
        <taxon>Pichiomycetes</taxon>
        <taxon>Pichiales</taxon>
        <taxon>Pichiaceae</taxon>
        <taxon>Pichia</taxon>
    </lineage>
</organism>
<evidence type="ECO:0000313" key="8">
    <source>
        <dbReference type="EMBL" id="ODQ45531.1"/>
    </source>
</evidence>
<feature type="region of interest" description="Disordered" evidence="5">
    <location>
        <begin position="1"/>
        <end position="38"/>
    </location>
</feature>
<feature type="domain" description="Tyrosine specific protein phosphatases" evidence="7">
    <location>
        <begin position="454"/>
        <end position="509"/>
    </location>
</feature>
<dbReference type="PANTHER" id="PTHR10159">
    <property type="entry name" value="DUAL SPECIFICITY PROTEIN PHOSPHATASE"/>
    <property type="match status" value="1"/>
</dbReference>
<reference evidence="8 9" key="1">
    <citation type="journal article" date="2016" name="Proc. Natl. Acad. Sci. U.S.A.">
        <title>Comparative genomics of biotechnologically important yeasts.</title>
        <authorList>
            <person name="Riley R."/>
            <person name="Haridas S."/>
            <person name="Wolfe K.H."/>
            <person name="Lopes M.R."/>
            <person name="Hittinger C.T."/>
            <person name="Goeker M."/>
            <person name="Salamov A.A."/>
            <person name="Wisecaver J.H."/>
            <person name="Long T.M."/>
            <person name="Calvey C.H."/>
            <person name="Aerts A.L."/>
            <person name="Barry K.W."/>
            <person name="Choi C."/>
            <person name="Clum A."/>
            <person name="Coughlan A.Y."/>
            <person name="Deshpande S."/>
            <person name="Douglass A.P."/>
            <person name="Hanson S.J."/>
            <person name="Klenk H.-P."/>
            <person name="LaButti K.M."/>
            <person name="Lapidus A."/>
            <person name="Lindquist E.A."/>
            <person name="Lipzen A.M."/>
            <person name="Meier-Kolthoff J.P."/>
            <person name="Ohm R.A."/>
            <person name="Otillar R.P."/>
            <person name="Pangilinan J.L."/>
            <person name="Peng Y."/>
            <person name="Rokas A."/>
            <person name="Rosa C.A."/>
            <person name="Scheuner C."/>
            <person name="Sibirny A.A."/>
            <person name="Slot J.C."/>
            <person name="Stielow J.B."/>
            <person name="Sun H."/>
            <person name="Kurtzman C.P."/>
            <person name="Blackwell M."/>
            <person name="Grigoriev I.V."/>
            <person name="Jeffries T.W."/>
        </authorList>
    </citation>
    <scope>NUCLEOTIDE SEQUENCE [LARGE SCALE GENOMIC DNA]</scope>
    <source>
        <strain evidence="8 9">NRRL Y-2026</strain>
    </source>
</reference>
<protein>
    <recommendedName>
        <fullName evidence="2">protein-tyrosine-phosphatase</fullName>
        <ecNumber evidence="2">3.1.3.48</ecNumber>
    </recommendedName>
</protein>
<keyword evidence="9" id="KW-1185">Reference proteome</keyword>
<dbReference type="GO" id="GO:0017017">
    <property type="term" value="F:MAP kinase tyrosine/serine/threonine phosphatase activity"/>
    <property type="evidence" value="ECO:0007669"/>
    <property type="project" value="TreeGrafter"/>
</dbReference>
<evidence type="ECO:0000256" key="4">
    <source>
        <dbReference type="ARBA" id="ARBA00022912"/>
    </source>
</evidence>
<dbReference type="CDD" id="cd14521">
    <property type="entry name" value="DSP_fungal_SDP1-like"/>
    <property type="match status" value="1"/>
</dbReference>
<evidence type="ECO:0000256" key="2">
    <source>
        <dbReference type="ARBA" id="ARBA00013064"/>
    </source>
</evidence>
<dbReference type="Pfam" id="PF00782">
    <property type="entry name" value="DSPc"/>
    <property type="match status" value="1"/>
</dbReference>
<dbReference type="RefSeq" id="XP_019016644.1">
    <property type="nucleotide sequence ID" value="XM_019161355.1"/>
</dbReference>
<dbReference type="GO" id="GO:0008330">
    <property type="term" value="F:protein tyrosine/threonine phosphatase activity"/>
    <property type="evidence" value="ECO:0007669"/>
    <property type="project" value="TreeGrafter"/>
</dbReference>
<dbReference type="Proteomes" id="UP000094455">
    <property type="component" value="Unassembled WGS sequence"/>
</dbReference>
<feature type="domain" description="Tyrosine-protein phosphatase" evidence="6">
    <location>
        <begin position="362"/>
        <end position="533"/>
    </location>
</feature>
<name>A0A1E3NHC7_9ASCO</name>
<dbReference type="STRING" id="763406.A0A1E3NHC7"/>
<proteinExistence type="inferred from homology"/>
<dbReference type="EMBL" id="KV454004">
    <property type="protein sequence ID" value="ODQ45531.1"/>
    <property type="molecule type" value="Genomic_DNA"/>
</dbReference>
<keyword evidence="3" id="KW-0378">Hydrolase</keyword>
<dbReference type="GeneID" id="30178042"/>
<sequence length="538" mass="59073">MYHNTACNTSRNHTQTTTTSATALPSSPPTTHTEQPENYLSIRESDTKKMIDLLSPNSSPSLPTRKSKNLKNLQLNLTNSPRNNINNHEIPNTSIPLPNQRTEDSTAPNSSSSLNTLKTPVLSRTPTPTGNLPAVGAGAANGTGAAISPFSNPRPLQHFRRMASFNSSSPSSSSACSSINGNSIKLNLSGGNSNGSTNTINNSNINNNQRKRSATTLAINIPVHDVEAENNGDSPGNGHAPGGGLKSAYGDFIFNYDTDLPNDRNASKTNNKKIPVLPFEKPQKRTSSMDFSSQDSLSLSPISFSSPSISLPAKPFPVPVDLNSSGQLYSSEIKPQTIMHSFDESKMDETNAETFKMAYPNGPICVLKPNLYLYSEPTFDEVTDFDVIINVAQEIKDYTNQVDERNKIAEIAGIKNFDNISIDSQNREKLTFRNSRQNIEYYFIPWTHTSRLTSDFPYLTALIEKSLKSNKKVLIHCQCGVSRSASLIMAYFMKVFGGGYNEAYGRLKQIVPQISPNLSLIYELIEWGEWLEKGQSSQ</sequence>
<dbReference type="EC" id="3.1.3.48" evidence="2"/>
<dbReference type="PANTHER" id="PTHR10159:SF519">
    <property type="entry name" value="DUAL SPECIFICITY PROTEIN PHOSPHATASE MPK3"/>
    <property type="match status" value="1"/>
</dbReference>
<dbReference type="GO" id="GO:0033550">
    <property type="term" value="F:MAP kinase tyrosine phosphatase activity"/>
    <property type="evidence" value="ECO:0007669"/>
    <property type="project" value="TreeGrafter"/>
</dbReference>